<dbReference type="PANTHER" id="PTHR10584:SF166">
    <property type="entry name" value="RIBOKINASE"/>
    <property type="match status" value="1"/>
</dbReference>
<evidence type="ECO:0000256" key="1">
    <source>
        <dbReference type="ARBA" id="ARBA00022679"/>
    </source>
</evidence>
<dbReference type="OrthoDB" id="9792663at2"/>
<keyword evidence="2 4" id="KW-0418">Kinase</keyword>
<proteinExistence type="predicted"/>
<accession>A0A2D2B0W3</accession>
<reference evidence="4 5" key="1">
    <citation type="submission" date="2017-10" db="EMBL/GenBank/DDBJ databases">
        <title>Genome sequence of Caulobacter mirabilis FWC38.</title>
        <authorList>
            <person name="Fiebig A."/>
            <person name="Crosson S."/>
        </authorList>
    </citation>
    <scope>NUCLEOTIDE SEQUENCE [LARGE SCALE GENOMIC DNA]</scope>
    <source>
        <strain evidence="4 5">FWC 38</strain>
    </source>
</reference>
<evidence type="ECO:0000313" key="5">
    <source>
        <dbReference type="Proteomes" id="UP000228945"/>
    </source>
</evidence>
<dbReference type="RefSeq" id="WP_099623095.1">
    <property type="nucleotide sequence ID" value="NZ_CP024201.1"/>
</dbReference>
<dbReference type="AlphaFoldDB" id="A0A2D2B0W3"/>
<dbReference type="SUPFAM" id="SSF53613">
    <property type="entry name" value="Ribokinase-like"/>
    <property type="match status" value="1"/>
</dbReference>
<feature type="domain" description="Carbohydrate kinase PfkB" evidence="3">
    <location>
        <begin position="4"/>
        <end position="290"/>
    </location>
</feature>
<dbReference type="KEGG" id="cmb:CSW64_16310"/>
<dbReference type="PROSITE" id="PS00584">
    <property type="entry name" value="PFKB_KINASES_2"/>
    <property type="match status" value="1"/>
</dbReference>
<dbReference type="InterPro" id="IPR029056">
    <property type="entry name" value="Ribokinase-like"/>
</dbReference>
<protein>
    <submittedName>
        <fullName evidence="4">Carbohydrate kinase family protein</fullName>
    </submittedName>
</protein>
<keyword evidence="5" id="KW-1185">Reference proteome</keyword>
<dbReference type="InterPro" id="IPR011611">
    <property type="entry name" value="PfkB_dom"/>
</dbReference>
<dbReference type="Pfam" id="PF00294">
    <property type="entry name" value="PfkB"/>
    <property type="match status" value="1"/>
</dbReference>
<dbReference type="Proteomes" id="UP000228945">
    <property type="component" value="Chromosome"/>
</dbReference>
<name>A0A2D2B0W3_9CAUL</name>
<dbReference type="Gene3D" id="3.40.1190.20">
    <property type="match status" value="1"/>
</dbReference>
<dbReference type="GO" id="GO:0016301">
    <property type="term" value="F:kinase activity"/>
    <property type="evidence" value="ECO:0007669"/>
    <property type="project" value="UniProtKB-KW"/>
</dbReference>
<dbReference type="InterPro" id="IPR002173">
    <property type="entry name" value="Carboh/pur_kinase_PfkB_CS"/>
</dbReference>
<gene>
    <name evidence="4" type="ORF">CSW64_16310</name>
</gene>
<dbReference type="PANTHER" id="PTHR10584">
    <property type="entry name" value="SUGAR KINASE"/>
    <property type="match status" value="1"/>
</dbReference>
<organism evidence="4 5">
    <name type="scientific">Caulobacter mirabilis</name>
    <dbReference type="NCBI Taxonomy" id="69666"/>
    <lineage>
        <taxon>Bacteria</taxon>
        <taxon>Pseudomonadati</taxon>
        <taxon>Pseudomonadota</taxon>
        <taxon>Alphaproteobacteria</taxon>
        <taxon>Caulobacterales</taxon>
        <taxon>Caulobacteraceae</taxon>
        <taxon>Caulobacter</taxon>
    </lineage>
</organism>
<dbReference type="EMBL" id="CP024201">
    <property type="protein sequence ID" value="ATQ43847.1"/>
    <property type="molecule type" value="Genomic_DNA"/>
</dbReference>
<keyword evidence="1" id="KW-0808">Transferase</keyword>
<evidence type="ECO:0000313" key="4">
    <source>
        <dbReference type="EMBL" id="ATQ43847.1"/>
    </source>
</evidence>
<sequence length="310" mass="32579">MLTIIGDVSVDLVLGPVDGWPAVGTELLMERSEFRPGGSGGNAALAARWLGARARVYSMVGGDPLGGWLSAQFGDLEACLSVSEAATSVSTGVIHSCGERTFFTTRGHLERLSWADIRPHLQPAPSANSIALLTGAFLLPRLRVDYSEIVAFLRDLGYGLAIDTGWPPGGWTDRTRAEASRWIAACDHVLLNEVEITGLAGEPDLGRAMDALSTLLRPGATLVAKTGPKGAIGRQNGRAETHLAPPVAVFDTIGAGDSFNAGYLLSRQRGDGLQSALRAGCAAAAAIISRFPRQDIRPGELADRGLLTEA</sequence>
<evidence type="ECO:0000259" key="3">
    <source>
        <dbReference type="Pfam" id="PF00294"/>
    </source>
</evidence>
<evidence type="ECO:0000256" key="2">
    <source>
        <dbReference type="ARBA" id="ARBA00022777"/>
    </source>
</evidence>